<organism evidence="1">
    <name type="scientific">Anguilla anguilla</name>
    <name type="common">European freshwater eel</name>
    <name type="synonym">Muraena anguilla</name>
    <dbReference type="NCBI Taxonomy" id="7936"/>
    <lineage>
        <taxon>Eukaryota</taxon>
        <taxon>Metazoa</taxon>
        <taxon>Chordata</taxon>
        <taxon>Craniata</taxon>
        <taxon>Vertebrata</taxon>
        <taxon>Euteleostomi</taxon>
        <taxon>Actinopterygii</taxon>
        <taxon>Neopterygii</taxon>
        <taxon>Teleostei</taxon>
        <taxon>Anguilliformes</taxon>
        <taxon>Anguillidae</taxon>
        <taxon>Anguilla</taxon>
    </lineage>
</organism>
<name>A0A0E9VMD0_ANGAN</name>
<reference evidence="1" key="1">
    <citation type="submission" date="2014-11" db="EMBL/GenBank/DDBJ databases">
        <authorList>
            <person name="Amaro Gonzalez C."/>
        </authorList>
    </citation>
    <scope>NUCLEOTIDE SEQUENCE</scope>
</reference>
<dbReference type="AlphaFoldDB" id="A0A0E9VMD0"/>
<reference evidence="1" key="2">
    <citation type="journal article" date="2015" name="Fish Shellfish Immunol.">
        <title>Early steps in the European eel (Anguilla anguilla)-Vibrio vulnificus interaction in the gills: Role of the RtxA13 toxin.</title>
        <authorList>
            <person name="Callol A."/>
            <person name="Pajuelo D."/>
            <person name="Ebbesson L."/>
            <person name="Teles M."/>
            <person name="MacKenzie S."/>
            <person name="Amaro C."/>
        </authorList>
    </citation>
    <scope>NUCLEOTIDE SEQUENCE</scope>
</reference>
<sequence length="37" mass="4231">MSTSLCHGFGWLEHSALFFSTPASLIRVRHLIWVNCL</sequence>
<protein>
    <submittedName>
        <fullName evidence="1">Uncharacterized protein</fullName>
    </submittedName>
</protein>
<accession>A0A0E9VMD0</accession>
<dbReference type="EMBL" id="GBXM01029318">
    <property type="protein sequence ID" value="JAH79259.1"/>
    <property type="molecule type" value="Transcribed_RNA"/>
</dbReference>
<evidence type="ECO:0000313" key="1">
    <source>
        <dbReference type="EMBL" id="JAH79259.1"/>
    </source>
</evidence>
<proteinExistence type="predicted"/>